<reference evidence="1" key="1">
    <citation type="submission" date="2019-08" db="EMBL/GenBank/DDBJ databases">
        <authorList>
            <person name="Kucharzyk K."/>
            <person name="Murdoch R.W."/>
            <person name="Higgins S."/>
            <person name="Loffler F."/>
        </authorList>
    </citation>
    <scope>NUCLEOTIDE SEQUENCE</scope>
</reference>
<dbReference type="AlphaFoldDB" id="A0A645J1C3"/>
<evidence type="ECO:0000313" key="1">
    <source>
        <dbReference type="EMBL" id="MPN57478.1"/>
    </source>
</evidence>
<proteinExistence type="predicted"/>
<comment type="caution">
    <text evidence="1">The sequence shown here is derived from an EMBL/GenBank/DDBJ whole genome shotgun (WGS) entry which is preliminary data.</text>
</comment>
<protein>
    <submittedName>
        <fullName evidence="1">Uncharacterized protein</fullName>
    </submittedName>
</protein>
<accession>A0A645J1C3</accession>
<organism evidence="1">
    <name type="scientific">bioreactor metagenome</name>
    <dbReference type="NCBI Taxonomy" id="1076179"/>
    <lineage>
        <taxon>unclassified sequences</taxon>
        <taxon>metagenomes</taxon>
        <taxon>ecological metagenomes</taxon>
    </lineage>
</organism>
<gene>
    <name evidence="1" type="ORF">SDC9_205172</name>
</gene>
<name>A0A645J1C3_9ZZZZ</name>
<sequence>MVSPQQLWLDLVQPGNLLQGAVNLKNQVCQQGRRFDRRDRASRADGEGQAAIILLVFQSGMDERFKKYRVGRHQNAAEVPELIKIRLVV</sequence>
<dbReference type="EMBL" id="VSSQ01129035">
    <property type="protein sequence ID" value="MPN57478.1"/>
    <property type="molecule type" value="Genomic_DNA"/>
</dbReference>